<dbReference type="EMBL" id="BBSC01000001">
    <property type="protein sequence ID" value="GAM73212.1"/>
    <property type="molecule type" value="Genomic_DNA"/>
</dbReference>
<evidence type="ECO:0000313" key="1">
    <source>
        <dbReference type="EMBL" id="GAM73212.1"/>
    </source>
</evidence>
<protein>
    <submittedName>
        <fullName evidence="1">Uncharacterized protein</fullName>
    </submittedName>
</protein>
<dbReference type="Proteomes" id="UP000031666">
    <property type="component" value="Unassembled WGS sequence"/>
</dbReference>
<gene>
    <name evidence="1" type="ORF">JCM19241_2667</name>
</gene>
<name>A0A0B8Q8D1_9VIBR</name>
<organism evidence="1 2">
    <name type="scientific">Vibrio ishigakensis</name>
    <dbReference type="NCBI Taxonomy" id="1481914"/>
    <lineage>
        <taxon>Bacteria</taxon>
        <taxon>Pseudomonadati</taxon>
        <taxon>Pseudomonadota</taxon>
        <taxon>Gammaproteobacteria</taxon>
        <taxon>Vibrionales</taxon>
        <taxon>Vibrionaceae</taxon>
        <taxon>Vibrio</taxon>
    </lineage>
</organism>
<reference evidence="1 2" key="1">
    <citation type="submission" date="2015-01" db="EMBL/GenBank/DDBJ databases">
        <title>Vibrio sp. C94 JCM 19241 whole genome shotgun sequence.</title>
        <authorList>
            <person name="Sawabe T."/>
            <person name="Meirelles P."/>
            <person name="Feng G."/>
            <person name="Sayaka M."/>
            <person name="Hattori M."/>
            <person name="Ohkuma M."/>
        </authorList>
    </citation>
    <scope>NUCLEOTIDE SEQUENCE [LARGE SCALE GENOMIC DNA]</scope>
    <source>
        <strain evidence="2">JCM 19241</strain>
    </source>
</reference>
<reference evidence="1 2" key="2">
    <citation type="submission" date="2015-01" db="EMBL/GenBank/DDBJ databases">
        <authorList>
            <consortium name="NBRP consortium"/>
            <person name="Sawabe T."/>
            <person name="Meirelles P."/>
            <person name="Feng G."/>
            <person name="Sayaka M."/>
            <person name="Hattori M."/>
            <person name="Ohkuma M."/>
        </authorList>
    </citation>
    <scope>NUCLEOTIDE SEQUENCE [LARGE SCALE GENOMIC DNA]</scope>
    <source>
        <strain evidence="2">JCM 19241</strain>
    </source>
</reference>
<proteinExistence type="predicted"/>
<accession>A0A0B8Q8D1</accession>
<sequence>MHWRFQLSNNLIEYIEIVMKWVKARLCMGTIPMTGKIQGYVSKARIERNHLCNQRLE</sequence>
<evidence type="ECO:0000313" key="2">
    <source>
        <dbReference type="Proteomes" id="UP000031666"/>
    </source>
</evidence>
<dbReference type="AlphaFoldDB" id="A0A0B8Q8D1"/>
<comment type="caution">
    <text evidence="1">The sequence shown here is derived from an EMBL/GenBank/DDBJ whole genome shotgun (WGS) entry which is preliminary data.</text>
</comment>